<name>A0A7X6RX21_9MYCO</name>
<evidence type="ECO:0000256" key="3">
    <source>
        <dbReference type="RuleBase" id="RU000363"/>
    </source>
</evidence>
<comment type="similarity">
    <text evidence="1 3">Belongs to the short-chain dehydrogenases/reductases (SDR) family.</text>
</comment>
<protein>
    <submittedName>
        <fullName evidence="5">SDR family oxidoreductase</fullName>
    </submittedName>
</protein>
<organism evidence="5 6">
    <name type="scientific">Mycolicibacterium septicum DSM 44393</name>
    <dbReference type="NCBI Taxonomy" id="1341646"/>
    <lineage>
        <taxon>Bacteria</taxon>
        <taxon>Bacillati</taxon>
        <taxon>Actinomycetota</taxon>
        <taxon>Actinomycetes</taxon>
        <taxon>Mycobacteriales</taxon>
        <taxon>Mycobacteriaceae</taxon>
        <taxon>Mycolicibacterium</taxon>
    </lineage>
</organism>
<evidence type="ECO:0000313" key="5">
    <source>
        <dbReference type="EMBL" id="NKZ12205.1"/>
    </source>
</evidence>
<dbReference type="SUPFAM" id="SSF51735">
    <property type="entry name" value="NAD(P)-binding Rossmann-fold domains"/>
    <property type="match status" value="1"/>
</dbReference>
<dbReference type="Pfam" id="PF00106">
    <property type="entry name" value="adh_short"/>
    <property type="match status" value="1"/>
</dbReference>
<dbReference type="InterPro" id="IPR002347">
    <property type="entry name" value="SDR_fam"/>
</dbReference>
<dbReference type="PANTHER" id="PTHR24322">
    <property type="entry name" value="PKSB"/>
    <property type="match status" value="1"/>
</dbReference>
<gene>
    <name evidence="5" type="ORF">HGA11_14575</name>
</gene>
<proteinExistence type="inferred from homology"/>
<keyword evidence="2" id="KW-0560">Oxidoreductase</keyword>
<comment type="caution">
    <text evidence="5">The sequence shown here is derived from an EMBL/GenBank/DDBJ whole genome shotgun (WGS) entry which is preliminary data.</text>
</comment>
<dbReference type="EMBL" id="JAAXPJ010000005">
    <property type="protein sequence ID" value="NKZ12205.1"/>
    <property type="molecule type" value="Genomic_DNA"/>
</dbReference>
<dbReference type="CDD" id="cd05233">
    <property type="entry name" value="SDR_c"/>
    <property type="match status" value="1"/>
</dbReference>
<dbReference type="PRINTS" id="PR00080">
    <property type="entry name" value="SDRFAMILY"/>
</dbReference>
<dbReference type="NCBIfam" id="NF005878">
    <property type="entry name" value="PRK07825.1"/>
    <property type="match status" value="1"/>
</dbReference>
<dbReference type="SMART" id="SM00822">
    <property type="entry name" value="PKS_KR"/>
    <property type="match status" value="1"/>
</dbReference>
<dbReference type="InterPro" id="IPR036291">
    <property type="entry name" value="NAD(P)-bd_dom_sf"/>
</dbReference>
<reference evidence="5 6" key="1">
    <citation type="submission" date="2020-04" db="EMBL/GenBank/DDBJ databases">
        <title>MicrobeNet Type strains.</title>
        <authorList>
            <person name="Nicholson A.C."/>
        </authorList>
    </citation>
    <scope>NUCLEOTIDE SEQUENCE [LARGE SCALE GENOMIC DNA]</scope>
    <source>
        <strain evidence="5 6">ATCC 700731</strain>
    </source>
</reference>
<evidence type="ECO:0000256" key="2">
    <source>
        <dbReference type="ARBA" id="ARBA00023002"/>
    </source>
</evidence>
<evidence type="ECO:0000256" key="1">
    <source>
        <dbReference type="ARBA" id="ARBA00006484"/>
    </source>
</evidence>
<dbReference type="Proteomes" id="UP000518188">
    <property type="component" value="Unassembled WGS sequence"/>
</dbReference>
<evidence type="ECO:0000313" key="6">
    <source>
        <dbReference type="Proteomes" id="UP000518188"/>
    </source>
</evidence>
<dbReference type="Gene3D" id="3.40.50.720">
    <property type="entry name" value="NAD(P)-binding Rossmann-like Domain"/>
    <property type="match status" value="1"/>
</dbReference>
<dbReference type="GO" id="GO:0016616">
    <property type="term" value="F:oxidoreductase activity, acting on the CH-OH group of donors, NAD or NADP as acceptor"/>
    <property type="evidence" value="ECO:0007669"/>
    <property type="project" value="TreeGrafter"/>
</dbReference>
<evidence type="ECO:0000259" key="4">
    <source>
        <dbReference type="SMART" id="SM00822"/>
    </source>
</evidence>
<dbReference type="AlphaFoldDB" id="A0A7X6RX21"/>
<sequence>MRKVVRRLQGRHDVRFSYQQASVNGAVVIVTGGARGIGAKTAELFSARGATVWIGDVDADVAATTAAGIPRCRAAYLDVTQRSSWERFVADAVRESGGIDILVNNAGVMPLGAFDAESEATTDLILDVNVRGVLNGMRTVVPSMVNRGHGHVVNVASMAGMIPIPGMVTYNASKFAALGASLAARREYAGTGVSVSAVLPSAVRTELASGVQLGNGLPTVDPDDVARAILKTLRTRAARTSVPGWVAPGWALVDALVPEAIQRAVRDRIDDRRALTALDEQGRSTYLQRIARQSKAHAAQPNSEVTP</sequence>
<dbReference type="PANTHER" id="PTHR24322:SF736">
    <property type="entry name" value="RETINOL DEHYDROGENASE 10"/>
    <property type="match status" value="1"/>
</dbReference>
<feature type="domain" description="Ketoreductase" evidence="4">
    <location>
        <begin position="26"/>
        <end position="206"/>
    </location>
</feature>
<accession>A0A7X6RX21</accession>
<dbReference type="InterPro" id="IPR057326">
    <property type="entry name" value="KR_dom"/>
</dbReference>
<dbReference type="PRINTS" id="PR00081">
    <property type="entry name" value="GDHRDH"/>
</dbReference>